<gene>
    <name evidence="10" type="ORF">DW099_11590</name>
</gene>
<keyword evidence="3 8" id="KW-0813">Transport</keyword>
<accession>A0A415E121</accession>
<keyword evidence="5 8" id="KW-0812">Transmembrane</keyword>
<evidence type="ECO:0000313" key="11">
    <source>
        <dbReference type="Proteomes" id="UP000284841"/>
    </source>
</evidence>
<dbReference type="PIRSF" id="PIRSF005353">
    <property type="entry name" value="PbuG"/>
    <property type="match status" value="1"/>
</dbReference>
<dbReference type="PANTHER" id="PTHR43337:SF1">
    <property type="entry name" value="XANTHINE_URACIL PERMEASE C887.17-RELATED"/>
    <property type="match status" value="1"/>
</dbReference>
<dbReference type="GO" id="GO:0005345">
    <property type="term" value="F:purine nucleobase transmembrane transporter activity"/>
    <property type="evidence" value="ECO:0007669"/>
    <property type="project" value="TreeGrafter"/>
</dbReference>
<keyword evidence="7 8" id="KW-0472">Membrane</keyword>
<dbReference type="OrthoDB" id="9808458at2"/>
<feature type="transmembrane region" description="Helical" evidence="9">
    <location>
        <begin position="197"/>
        <end position="219"/>
    </location>
</feature>
<evidence type="ECO:0000313" key="10">
    <source>
        <dbReference type="EMBL" id="RHJ87335.1"/>
    </source>
</evidence>
<dbReference type="Proteomes" id="UP000284841">
    <property type="component" value="Unassembled WGS sequence"/>
</dbReference>
<keyword evidence="4 8" id="KW-1003">Cell membrane</keyword>
<name>A0A415E121_9FIRM</name>
<evidence type="ECO:0000256" key="5">
    <source>
        <dbReference type="ARBA" id="ARBA00022692"/>
    </source>
</evidence>
<feature type="transmembrane region" description="Helical" evidence="9">
    <location>
        <begin position="344"/>
        <end position="375"/>
    </location>
</feature>
<feature type="transmembrane region" description="Helical" evidence="9">
    <location>
        <begin position="171"/>
        <end position="190"/>
    </location>
</feature>
<evidence type="ECO:0000256" key="6">
    <source>
        <dbReference type="ARBA" id="ARBA00022989"/>
    </source>
</evidence>
<feature type="transmembrane region" description="Helical" evidence="9">
    <location>
        <begin position="20"/>
        <end position="40"/>
    </location>
</feature>
<keyword evidence="6 8" id="KW-1133">Transmembrane helix</keyword>
<protein>
    <submittedName>
        <fullName evidence="10">NCS2 family permease</fullName>
    </submittedName>
</protein>
<evidence type="ECO:0000256" key="1">
    <source>
        <dbReference type="ARBA" id="ARBA00004651"/>
    </source>
</evidence>
<dbReference type="EMBL" id="QRMS01000003">
    <property type="protein sequence ID" value="RHJ87335.1"/>
    <property type="molecule type" value="Genomic_DNA"/>
</dbReference>
<feature type="transmembrane region" description="Helical" evidence="9">
    <location>
        <begin position="396"/>
        <end position="422"/>
    </location>
</feature>
<reference evidence="10 11" key="1">
    <citation type="submission" date="2018-08" db="EMBL/GenBank/DDBJ databases">
        <title>A genome reference for cultivated species of the human gut microbiota.</title>
        <authorList>
            <person name="Zou Y."/>
            <person name="Xue W."/>
            <person name="Luo G."/>
        </authorList>
    </citation>
    <scope>NUCLEOTIDE SEQUENCE [LARGE SCALE GENOMIC DNA]</scope>
    <source>
        <strain evidence="10 11">AM07-24</strain>
    </source>
</reference>
<comment type="similarity">
    <text evidence="2 8">Belongs to the nucleobase:cation symporter-2 (NCS2) (TC 2.A.40) family. Azg-like subfamily.</text>
</comment>
<dbReference type="AlphaFoldDB" id="A0A415E121"/>
<feature type="transmembrane region" description="Helical" evidence="9">
    <location>
        <begin position="302"/>
        <end position="324"/>
    </location>
</feature>
<dbReference type="GeneID" id="83003206"/>
<evidence type="ECO:0000256" key="4">
    <source>
        <dbReference type="ARBA" id="ARBA00022475"/>
    </source>
</evidence>
<proteinExistence type="inferred from homology"/>
<dbReference type="InterPro" id="IPR006043">
    <property type="entry name" value="NCS2"/>
</dbReference>
<comment type="subcellular location">
    <subcellularLocation>
        <location evidence="1 8">Cell membrane</location>
        <topology evidence="1 8">Multi-pass membrane protein</topology>
    </subcellularLocation>
</comment>
<dbReference type="GO" id="GO:0005886">
    <property type="term" value="C:plasma membrane"/>
    <property type="evidence" value="ECO:0007669"/>
    <property type="project" value="UniProtKB-SubCell"/>
</dbReference>
<evidence type="ECO:0000256" key="7">
    <source>
        <dbReference type="ARBA" id="ARBA00023136"/>
    </source>
</evidence>
<feature type="transmembrane region" description="Helical" evidence="9">
    <location>
        <begin position="46"/>
        <end position="68"/>
    </location>
</feature>
<feature type="transmembrane region" description="Helical" evidence="9">
    <location>
        <begin position="103"/>
        <end position="123"/>
    </location>
</feature>
<evidence type="ECO:0000256" key="9">
    <source>
        <dbReference type="SAM" id="Phobius"/>
    </source>
</evidence>
<feature type="transmembrane region" description="Helical" evidence="9">
    <location>
        <begin position="257"/>
        <end position="282"/>
    </location>
</feature>
<evidence type="ECO:0000256" key="8">
    <source>
        <dbReference type="PIRNR" id="PIRNR005353"/>
    </source>
</evidence>
<evidence type="ECO:0000256" key="2">
    <source>
        <dbReference type="ARBA" id="ARBA00005697"/>
    </source>
</evidence>
<sequence length="452" mass="48037">MEKLFKLKEHGTNVKTEIMAGITTFVSMVYILAVNPAMLADAGMDSAAVFTATAVSAAVSTLFMAFFTNYPIALASGMGLNAYFAYSVCGELAAEGITDPWRVALAAVFVEGIVFVILSLCNFRERLINDVPSNLKYAITAGVGLFITFIGLQGAGIIVKSDSTLVEMGNFDSPEFVLAIAGTILVAVLYRFHVKGYILIGILATWVMGMLAETSGWYVPNPEAGVYTLFPNISAGFSLPAAPNFLAFDFSWVAGNVIHFIVITFSFLYVDLFDTVGGLIGIASKGDMLDKDGNLPKAKGALLADACGTIAGAALGTSTVTSYIESSAGVAGGGRTGLTSVTTAILFFAALLFSPIFLAIPSFATAPALVWVGLLMMDCIKKIDFEGDIADVVSGFFAMIMMPFTYSVANGIMFGILTWVFLKLITGKMKEIPPVMWISSILFVLRIITLVL</sequence>
<evidence type="ECO:0000256" key="3">
    <source>
        <dbReference type="ARBA" id="ARBA00022448"/>
    </source>
</evidence>
<dbReference type="Pfam" id="PF00860">
    <property type="entry name" value="Xan_ur_permease"/>
    <property type="match status" value="1"/>
</dbReference>
<dbReference type="RefSeq" id="WP_067534242.1">
    <property type="nucleotide sequence ID" value="NZ_AP025567.1"/>
</dbReference>
<comment type="caution">
    <text evidence="10">The sequence shown here is derived from an EMBL/GenBank/DDBJ whole genome shotgun (WGS) entry which is preliminary data.</text>
</comment>
<organism evidence="10 11">
    <name type="scientific">Emergencia timonensis</name>
    <dbReference type="NCBI Taxonomy" id="1776384"/>
    <lineage>
        <taxon>Bacteria</taxon>
        <taxon>Bacillati</taxon>
        <taxon>Bacillota</taxon>
        <taxon>Clostridia</taxon>
        <taxon>Peptostreptococcales</taxon>
        <taxon>Anaerovoracaceae</taxon>
        <taxon>Emergencia</taxon>
    </lineage>
</organism>
<feature type="transmembrane region" description="Helical" evidence="9">
    <location>
        <begin position="434"/>
        <end position="451"/>
    </location>
</feature>
<dbReference type="InterPro" id="IPR045018">
    <property type="entry name" value="Azg-like"/>
</dbReference>
<feature type="transmembrane region" description="Helical" evidence="9">
    <location>
        <begin position="135"/>
        <end position="159"/>
    </location>
</feature>
<keyword evidence="11" id="KW-1185">Reference proteome</keyword>
<dbReference type="STRING" id="1776384.GCA_900086585_00807"/>
<dbReference type="PANTHER" id="PTHR43337">
    <property type="entry name" value="XANTHINE/URACIL PERMEASE C887.17-RELATED"/>
    <property type="match status" value="1"/>
</dbReference>
<dbReference type="InterPro" id="IPR026033">
    <property type="entry name" value="Azg-like_bact_archaea"/>
</dbReference>